<dbReference type="InterPro" id="IPR003439">
    <property type="entry name" value="ABC_transporter-like_ATP-bd"/>
</dbReference>
<dbReference type="Gene3D" id="3.40.50.300">
    <property type="entry name" value="P-loop containing nucleotide triphosphate hydrolases"/>
    <property type="match status" value="1"/>
</dbReference>
<proteinExistence type="predicted"/>
<organism evidence="7 8">
    <name type="scientific">Nannocystis radixulma</name>
    <dbReference type="NCBI Taxonomy" id="2995305"/>
    <lineage>
        <taxon>Bacteria</taxon>
        <taxon>Pseudomonadati</taxon>
        <taxon>Myxococcota</taxon>
        <taxon>Polyangia</taxon>
        <taxon>Nannocystales</taxon>
        <taxon>Nannocystaceae</taxon>
        <taxon>Nannocystis</taxon>
    </lineage>
</organism>
<dbReference type="InterPro" id="IPR039421">
    <property type="entry name" value="Type_1_exporter"/>
</dbReference>
<dbReference type="InterPro" id="IPR027417">
    <property type="entry name" value="P-loop_NTPase"/>
</dbReference>
<dbReference type="PANTHER" id="PTHR43394:SF4">
    <property type="entry name" value="TOXIN SECRETION ABC TRANSPORTER ATP-BINDING PROTEIN"/>
    <property type="match status" value="1"/>
</dbReference>
<feature type="transmembrane region" description="Helical" evidence="5">
    <location>
        <begin position="277"/>
        <end position="297"/>
    </location>
</feature>
<comment type="subcellular location">
    <subcellularLocation>
        <location evidence="1">Cell membrane</location>
        <topology evidence="1">Multi-pass membrane protein</topology>
    </subcellularLocation>
</comment>
<evidence type="ECO:0000256" key="2">
    <source>
        <dbReference type="ARBA" id="ARBA00022692"/>
    </source>
</evidence>
<evidence type="ECO:0000256" key="3">
    <source>
        <dbReference type="ARBA" id="ARBA00022989"/>
    </source>
</evidence>
<reference evidence="7 8" key="1">
    <citation type="submission" date="2022-11" db="EMBL/GenBank/DDBJ databases">
        <title>Minimal conservation of predation-associated metabolite biosynthetic gene clusters underscores biosynthetic potential of Myxococcota including descriptions for ten novel species: Archangium lansinium sp. nov., Myxococcus landrumus sp. nov., Nannocystis bai.</title>
        <authorList>
            <person name="Ahearne A."/>
            <person name="Stevens C."/>
            <person name="Dowd S."/>
        </authorList>
    </citation>
    <scope>NUCLEOTIDE SEQUENCE [LARGE SCALE GENOMIC DNA]</scope>
    <source>
        <strain evidence="7 8">NCELM</strain>
    </source>
</reference>
<evidence type="ECO:0000256" key="5">
    <source>
        <dbReference type="SAM" id="Phobius"/>
    </source>
</evidence>
<evidence type="ECO:0000256" key="1">
    <source>
        <dbReference type="ARBA" id="ARBA00004651"/>
    </source>
</evidence>
<dbReference type="EMBL" id="JAQNDN010000028">
    <property type="protein sequence ID" value="MDC0676038.1"/>
    <property type="molecule type" value="Genomic_DNA"/>
</dbReference>
<dbReference type="Pfam" id="PF00005">
    <property type="entry name" value="ABC_tran"/>
    <property type="match status" value="1"/>
</dbReference>
<dbReference type="Gene3D" id="1.20.1560.10">
    <property type="entry name" value="ABC transporter type 1, transmembrane domain"/>
    <property type="match status" value="1"/>
</dbReference>
<keyword evidence="4 5" id="KW-0472">Membrane</keyword>
<dbReference type="GO" id="GO:0005524">
    <property type="term" value="F:ATP binding"/>
    <property type="evidence" value="ECO:0007669"/>
    <property type="project" value="UniProtKB-KW"/>
</dbReference>
<gene>
    <name evidence="7" type="ORF">POL58_50370</name>
</gene>
<dbReference type="RefSeq" id="WP_272011734.1">
    <property type="nucleotide sequence ID" value="NZ_JAQNDN010000028.1"/>
</dbReference>
<dbReference type="SUPFAM" id="SSF52540">
    <property type="entry name" value="P-loop containing nucleoside triphosphate hydrolases"/>
    <property type="match status" value="1"/>
</dbReference>
<accession>A0ABT5BQP5</accession>
<dbReference type="SUPFAM" id="SSF90123">
    <property type="entry name" value="ABC transporter transmembrane region"/>
    <property type="match status" value="1"/>
</dbReference>
<comment type="caution">
    <text evidence="7">The sequence shown here is derived from an EMBL/GenBank/DDBJ whole genome shotgun (WGS) entry which is preliminary data.</text>
</comment>
<keyword evidence="3 5" id="KW-1133">Transmembrane helix</keyword>
<evidence type="ECO:0000313" key="7">
    <source>
        <dbReference type="EMBL" id="MDC0676038.1"/>
    </source>
</evidence>
<dbReference type="PANTHER" id="PTHR43394">
    <property type="entry name" value="ATP-DEPENDENT PERMEASE MDL1, MITOCHONDRIAL"/>
    <property type="match status" value="1"/>
</dbReference>
<feature type="domain" description="ABC transmembrane type-1" evidence="6">
    <location>
        <begin position="165"/>
        <end position="444"/>
    </location>
</feature>
<protein>
    <submittedName>
        <fullName evidence="7">ATP-binding cassette domain-containing protein</fullName>
    </submittedName>
</protein>
<name>A0ABT5BQP5_9BACT</name>
<feature type="transmembrane region" description="Helical" evidence="5">
    <location>
        <begin position="382"/>
        <end position="409"/>
    </location>
</feature>
<dbReference type="CDD" id="cd00267">
    <property type="entry name" value="ABC_ATPase"/>
    <property type="match status" value="1"/>
</dbReference>
<dbReference type="InterPro" id="IPR011527">
    <property type="entry name" value="ABC1_TM_dom"/>
</dbReference>
<evidence type="ECO:0000259" key="6">
    <source>
        <dbReference type="PROSITE" id="PS50929"/>
    </source>
</evidence>
<feature type="transmembrane region" description="Helical" evidence="5">
    <location>
        <begin position="303"/>
        <end position="321"/>
    </location>
</feature>
<dbReference type="InterPro" id="IPR036640">
    <property type="entry name" value="ABC1_TM_sf"/>
</dbReference>
<keyword evidence="7" id="KW-0067">ATP-binding</keyword>
<keyword evidence="7" id="KW-0547">Nucleotide-binding</keyword>
<evidence type="ECO:0000256" key="4">
    <source>
        <dbReference type="ARBA" id="ARBA00023136"/>
    </source>
</evidence>
<keyword evidence="8" id="KW-1185">Reference proteome</keyword>
<feature type="transmembrane region" description="Helical" evidence="5">
    <location>
        <begin position="200"/>
        <end position="220"/>
    </location>
</feature>
<dbReference type="PROSITE" id="PS50929">
    <property type="entry name" value="ABC_TM1F"/>
    <property type="match status" value="1"/>
</dbReference>
<feature type="transmembrane region" description="Helical" evidence="5">
    <location>
        <begin position="163"/>
        <end position="188"/>
    </location>
</feature>
<keyword evidence="2 5" id="KW-0812">Transmembrane</keyword>
<sequence>MDDASQIPTRVLELVAAATGQTLAPTSAATHEPDGIQTWDVLAEQAVRRVGLKAARFTVETEEELSRLGSLETPAFTAVGDRWFVLLGARRDVLDLVVVDGRSERRQRVRAAAFMAGLKPRGSVEPAPPWLAIEPRMMLSEMSHPPSEFVRLVRSFVIERREVHVVVVYGAVMAVVSLAVPVSAQALVNTISTTMMAQPIVGLSTMLLVALGAVAVLRVLQFVAVERVYRQLWVRGITDWIRRTARTSRASRQEISNRELCNRYMDMPILQKDFSSLLLDGTSLVMVSGASLVLLAFYHPLLLAFDAVLIVGIALVMLAGLGAEKRAVAESDCKWWLFRWMDDVAGMRLVFSDPRGRALADAHGEVLLRDWLRARGSYFNTLLRHIVTGAALEVLATVGVLAIGGWLVISRELTLGQLVAASVLVSQIGAGVRGLGQQLDPVYEGVAAVATMGRTLDAKLEPRGGELLPTAARPMAVELTADTHHLTIAPGERVGLVGGNDGHRRVLDLLYGLYDREPPATLRGQLDGRDVSRLELESVREQVALVRGGEVVGASLLENIVGPGWSGDRTELHTLLDLVDLRRTILALPGGFDQELLGDGDGGPLTDGEIRRLVLVRALLAQPRLLLIDLGLDRLDLAAPQRTALLDWIFDRARPWTLIVVTDSLESDEVLARCDRRHALYTA</sequence>
<evidence type="ECO:0000313" key="8">
    <source>
        <dbReference type="Proteomes" id="UP001217838"/>
    </source>
</evidence>
<dbReference type="Proteomes" id="UP001217838">
    <property type="component" value="Unassembled WGS sequence"/>
</dbReference>